<keyword evidence="2" id="KW-0540">Nuclease</keyword>
<protein>
    <submittedName>
        <fullName evidence="2">HNH endonuclease</fullName>
    </submittedName>
</protein>
<proteinExistence type="predicted"/>
<name>A0ABW3I0A7_9FLAO</name>
<reference evidence="3" key="1">
    <citation type="journal article" date="2019" name="Int. J. Syst. Evol. Microbiol.">
        <title>The Global Catalogue of Microorganisms (GCM) 10K type strain sequencing project: providing services to taxonomists for standard genome sequencing and annotation.</title>
        <authorList>
            <consortium name="The Broad Institute Genomics Platform"/>
            <consortium name="The Broad Institute Genome Sequencing Center for Infectious Disease"/>
            <person name="Wu L."/>
            <person name="Ma J."/>
        </authorList>
    </citation>
    <scope>NUCLEOTIDE SEQUENCE [LARGE SCALE GENOMIC DNA]</scope>
    <source>
        <strain evidence="3">CCUG 62114</strain>
    </source>
</reference>
<dbReference type="GO" id="GO:0004519">
    <property type="term" value="F:endonuclease activity"/>
    <property type="evidence" value="ECO:0007669"/>
    <property type="project" value="UniProtKB-KW"/>
</dbReference>
<sequence>MKKRVSIPKVSKVRAELQKEINSSCPFCESTDVGHFQIHHINENPSDNSLNNLLLLCPTCHSKITKGDILMNKVVEKKKTIHEQIQKLEFISISVDKKQCGWLPIQSNVIAFEANNLLKSHYPVFNLVFLNNSNKTQLLTGIKLSSKEMPVGMTGVAEPLPRALRPVIKYKIEIPKEGITNDIYLDEEIEIPAGRAFKFQVELYNEYNNQVYPPLGKYSLDFSFKFNNKFELKIPKIFLNCTKEYDTLPHYGYM</sequence>
<dbReference type="InterPro" id="IPR003615">
    <property type="entry name" value="HNH_nuc"/>
</dbReference>
<evidence type="ECO:0000313" key="2">
    <source>
        <dbReference type="EMBL" id="MFD0963240.1"/>
    </source>
</evidence>
<keyword evidence="2" id="KW-0378">Hydrolase</keyword>
<dbReference type="Pfam" id="PF01844">
    <property type="entry name" value="HNH"/>
    <property type="match status" value="1"/>
</dbReference>
<dbReference type="Proteomes" id="UP001596997">
    <property type="component" value="Unassembled WGS sequence"/>
</dbReference>
<dbReference type="InterPro" id="IPR002711">
    <property type="entry name" value="HNH"/>
</dbReference>
<keyword evidence="3" id="KW-1185">Reference proteome</keyword>
<gene>
    <name evidence="2" type="ORF">ACFQ1O_04370</name>
</gene>
<dbReference type="Gene3D" id="1.10.30.50">
    <property type="match status" value="1"/>
</dbReference>
<evidence type="ECO:0000313" key="3">
    <source>
        <dbReference type="Proteomes" id="UP001596997"/>
    </source>
</evidence>
<comment type="caution">
    <text evidence="2">The sequence shown here is derived from an EMBL/GenBank/DDBJ whole genome shotgun (WGS) entry which is preliminary data.</text>
</comment>
<accession>A0ABW3I0A7</accession>
<keyword evidence="2" id="KW-0255">Endonuclease</keyword>
<dbReference type="SMART" id="SM00507">
    <property type="entry name" value="HNHc"/>
    <property type="match status" value="1"/>
</dbReference>
<evidence type="ECO:0000259" key="1">
    <source>
        <dbReference type="SMART" id="SM00507"/>
    </source>
</evidence>
<feature type="domain" description="HNH nuclease" evidence="1">
    <location>
        <begin position="14"/>
        <end position="62"/>
    </location>
</feature>
<dbReference type="RefSeq" id="WP_377713747.1">
    <property type="nucleotide sequence ID" value="NZ_JBHTJM010000005.1"/>
</dbReference>
<organism evidence="2 3">
    <name type="scientific">Pseudofulvibacter geojedonensis</name>
    <dbReference type="NCBI Taxonomy" id="1123758"/>
    <lineage>
        <taxon>Bacteria</taxon>
        <taxon>Pseudomonadati</taxon>
        <taxon>Bacteroidota</taxon>
        <taxon>Flavobacteriia</taxon>
        <taxon>Flavobacteriales</taxon>
        <taxon>Flavobacteriaceae</taxon>
        <taxon>Pseudofulvibacter</taxon>
    </lineage>
</organism>
<dbReference type="EMBL" id="JBHTJM010000005">
    <property type="protein sequence ID" value="MFD0963240.1"/>
    <property type="molecule type" value="Genomic_DNA"/>
</dbReference>